<dbReference type="EMBL" id="DUZY01000008">
    <property type="protein sequence ID" value="DAD47471.1"/>
    <property type="molecule type" value="Genomic_DNA"/>
</dbReference>
<dbReference type="Pfam" id="PF13639">
    <property type="entry name" value="zf-RING_2"/>
    <property type="match status" value="1"/>
</dbReference>
<feature type="transmembrane region" description="Helical" evidence="7">
    <location>
        <begin position="51"/>
        <end position="71"/>
    </location>
</feature>
<evidence type="ECO:0000256" key="3">
    <source>
        <dbReference type="ARBA" id="ARBA00022771"/>
    </source>
</evidence>
<keyword evidence="5 7" id="KW-0472">Membrane</keyword>
<comment type="caution">
    <text evidence="9">The sequence shown here is derived from an EMBL/GenBank/DDBJ whole genome shotgun (WGS) entry which is preliminary data.</text>
</comment>
<feature type="transmembrane region" description="Helical" evidence="7">
    <location>
        <begin position="17"/>
        <end position="39"/>
    </location>
</feature>
<dbReference type="GO" id="GO:0008270">
    <property type="term" value="F:zinc ion binding"/>
    <property type="evidence" value="ECO:0007669"/>
    <property type="project" value="UniProtKB-KW"/>
</dbReference>
<dbReference type="Gene3D" id="3.30.40.10">
    <property type="entry name" value="Zinc/RING finger domain, C3HC4 (zinc finger)"/>
    <property type="match status" value="1"/>
</dbReference>
<keyword evidence="10" id="KW-1185">Reference proteome</keyword>
<dbReference type="SUPFAM" id="SSF57850">
    <property type="entry name" value="RING/U-box"/>
    <property type="match status" value="1"/>
</dbReference>
<dbReference type="PANTHER" id="PTHR46151">
    <property type="entry name" value="NEP1-INTERACTING PROTEIN-LIKE 2"/>
    <property type="match status" value="1"/>
</dbReference>
<dbReference type="Proteomes" id="UP000607653">
    <property type="component" value="Unassembled WGS sequence"/>
</dbReference>
<evidence type="ECO:0000256" key="2">
    <source>
        <dbReference type="ARBA" id="ARBA00022723"/>
    </source>
</evidence>
<gene>
    <name evidence="9" type="ORF">HUJ06_017408</name>
</gene>
<evidence type="ECO:0000256" key="7">
    <source>
        <dbReference type="SAM" id="Phobius"/>
    </source>
</evidence>
<dbReference type="PANTHER" id="PTHR46151:SF12">
    <property type="entry name" value="RING_U-BOX SUPERFAMILY PROTEIN"/>
    <property type="match status" value="1"/>
</dbReference>
<keyword evidence="7" id="KW-0812">Transmembrane</keyword>
<comment type="subcellular location">
    <subcellularLocation>
        <location evidence="1">Membrane</location>
    </subcellularLocation>
</comment>
<evidence type="ECO:0000259" key="8">
    <source>
        <dbReference type="PROSITE" id="PS50089"/>
    </source>
</evidence>
<name>A0A822ZVB2_NELNU</name>
<keyword evidence="3 6" id="KW-0863">Zinc-finger</keyword>
<dbReference type="SMART" id="SM00184">
    <property type="entry name" value="RING"/>
    <property type="match status" value="1"/>
</dbReference>
<evidence type="ECO:0000256" key="5">
    <source>
        <dbReference type="ARBA" id="ARBA00023136"/>
    </source>
</evidence>
<evidence type="ECO:0000313" key="9">
    <source>
        <dbReference type="EMBL" id="DAD47471.1"/>
    </source>
</evidence>
<organism evidence="9 10">
    <name type="scientific">Nelumbo nucifera</name>
    <name type="common">Sacred lotus</name>
    <dbReference type="NCBI Taxonomy" id="4432"/>
    <lineage>
        <taxon>Eukaryota</taxon>
        <taxon>Viridiplantae</taxon>
        <taxon>Streptophyta</taxon>
        <taxon>Embryophyta</taxon>
        <taxon>Tracheophyta</taxon>
        <taxon>Spermatophyta</taxon>
        <taxon>Magnoliopsida</taxon>
        <taxon>Proteales</taxon>
        <taxon>Nelumbonaceae</taxon>
        <taxon>Nelumbo</taxon>
    </lineage>
</organism>
<accession>A0A822ZVB2</accession>
<reference evidence="9 10" key="1">
    <citation type="journal article" date="2020" name="Mol. Biol. Evol.">
        <title>Distinct Expression and Methylation Patterns for Genes with Different Fates following a Single Whole-Genome Duplication in Flowering Plants.</title>
        <authorList>
            <person name="Shi T."/>
            <person name="Rahmani R.S."/>
            <person name="Gugger P.F."/>
            <person name="Wang M."/>
            <person name="Li H."/>
            <person name="Zhang Y."/>
            <person name="Li Z."/>
            <person name="Wang Q."/>
            <person name="Van de Peer Y."/>
            <person name="Marchal K."/>
            <person name="Chen J."/>
        </authorList>
    </citation>
    <scope>NUCLEOTIDE SEQUENCE [LARGE SCALE GENOMIC DNA]</scope>
    <source>
        <tissue evidence="9">Leaf</tissue>
    </source>
</reference>
<dbReference type="InterPro" id="IPR001841">
    <property type="entry name" value="Znf_RING"/>
</dbReference>
<evidence type="ECO:0000256" key="1">
    <source>
        <dbReference type="ARBA" id="ARBA00004370"/>
    </source>
</evidence>
<sequence>MGFGSCGLLVRLLRKAFYVALTCIFALGGGLVGTVTGAIKGQFTETGFLRGAVMGAVIGAVVAIELLHSSFINSEVFSVDLFVRGVVEGKTLLEWASHEILKTYQWQISTLLEAYEMEISDISDIDYNKGLPLNKVSKLPKFDFTGCMAMDPRDHICCTICLQDLEEGDRARRLPSCRHLFHLVCIDEWLLQNGSCPICRKDV</sequence>
<dbReference type="PROSITE" id="PS50089">
    <property type="entry name" value="ZF_RING_2"/>
    <property type="match status" value="1"/>
</dbReference>
<dbReference type="InterPro" id="IPR013083">
    <property type="entry name" value="Znf_RING/FYVE/PHD"/>
</dbReference>
<dbReference type="CDD" id="cd16461">
    <property type="entry name" value="RING-H2_EL5-like"/>
    <property type="match status" value="1"/>
</dbReference>
<keyword evidence="4" id="KW-0862">Zinc</keyword>
<proteinExistence type="predicted"/>
<dbReference type="AlphaFoldDB" id="A0A822ZVB2"/>
<evidence type="ECO:0000256" key="6">
    <source>
        <dbReference type="PROSITE-ProRule" id="PRU00175"/>
    </source>
</evidence>
<feature type="domain" description="RING-type" evidence="8">
    <location>
        <begin position="158"/>
        <end position="200"/>
    </location>
</feature>
<protein>
    <recommendedName>
        <fullName evidence="8">RING-type domain-containing protein</fullName>
    </recommendedName>
</protein>
<dbReference type="GO" id="GO:0016020">
    <property type="term" value="C:membrane"/>
    <property type="evidence" value="ECO:0007669"/>
    <property type="project" value="UniProtKB-SubCell"/>
</dbReference>
<keyword evidence="2" id="KW-0479">Metal-binding</keyword>
<evidence type="ECO:0000256" key="4">
    <source>
        <dbReference type="ARBA" id="ARBA00022833"/>
    </source>
</evidence>
<keyword evidence="7" id="KW-1133">Transmembrane helix</keyword>
<evidence type="ECO:0000313" key="10">
    <source>
        <dbReference type="Proteomes" id="UP000607653"/>
    </source>
</evidence>